<keyword evidence="8" id="KW-1185">Reference proteome</keyword>
<gene>
    <name evidence="7" type="ORF">BG011_007777</name>
</gene>
<dbReference type="GO" id="GO:0005789">
    <property type="term" value="C:endoplasmic reticulum membrane"/>
    <property type="evidence" value="ECO:0007669"/>
    <property type="project" value="UniProtKB-SubCell"/>
</dbReference>
<evidence type="ECO:0000256" key="4">
    <source>
        <dbReference type="ARBA" id="ARBA00022989"/>
    </source>
</evidence>
<evidence type="ECO:0000256" key="2">
    <source>
        <dbReference type="ARBA" id="ARBA00022692"/>
    </source>
</evidence>
<comment type="caution">
    <text evidence="7">The sequence shown here is derived from an EMBL/GenBank/DDBJ whole genome shotgun (WGS) entry which is preliminary data.</text>
</comment>
<evidence type="ECO:0000256" key="6">
    <source>
        <dbReference type="SAM" id="Phobius"/>
    </source>
</evidence>
<keyword evidence="3" id="KW-0256">Endoplasmic reticulum</keyword>
<evidence type="ECO:0000256" key="3">
    <source>
        <dbReference type="ARBA" id="ARBA00022824"/>
    </source>
</evidence>
<evidence type="ECO:0000313" key="7">
    <source>
        <dbReference type="EMBL" id="KAG0263944.1"/>
    </source>
</evidence>
<sequence>MIKGSGVYIPKPAPKERNPELDRIMEGVKAQIAEKEYQRMVSSISTSNDSSVAHNIRQDIKEMQDVKAHAMGIINIIYTGAAVFTAVFMISSHFVQDLGMRVLLAFFSFVLIVACEAYLYLRHASSATAGPSKKRTKKSPDDVIVTTRTFIKEKSL</sequence>
<comment type="subcellular location">
    <subcellularLocation>
        <location evidence="1">Endoplasmic reticulum membrane</location>
        <topology evidence="1">Multi-pass membrane protein</topology>
    </subcellularLocation>
</comment>
<proteinExistence type="predicted"/>
<dbReference type="PANTHER" id="PTHR31394">
    <property type="entry name" value="TRANSMEMBRANE PROTEIN 199"/>
    <property type="match status" value="1"/>
</dbReference>
<evidence type="ECO:0000256" key="1">
    <source>
        <dbReference type="ARBA" id="ARBA00004477"/>
    </source>
</evidence>
<feature type="transmembrane region" description="Helical" evidence="6">
    <location>
        <begin position="102"/>
        <end position="121"/>
    </location>
</feature>
<keyword evidence="2 6" id="KW-0812">Transmembrane</keyword>
<organism evidence="7 8">
    <name type="scientific">Mortierella polycephala</name>
    <dbReference type="NCBI Taxonomy" id="41804"/>
    <lineage>
        <taxon>Eukaryota</taxon>
        <taxon>Fungi</taxon>
        <taxon>Fungi incertae sedis</taxon>
        <taxon>Mucoromycota</taxon>
        <taxon>Mortierellomycotina</taxon>
        <taxon>Mortierellomycetes</taxon>
        <taxon>Mortierellales</taxon>
        <taxon>Mortierellaceae</taxon>
        <taxon>Mortierella</taxon>
    </lineage>
</organism>
<keyword evidence="5 6" id="KW-0472">Membrane</keyword>
<dbReference type="AlphaFoldDB" id="A0A9P6QES9"/>
<dbReference type="InterPro" id="IPR021013">
    <property type="entry name" value="ATPase_Vma12"/>
</dbReference>
<evidence type="ECO:0000256" key="5">
    <source>
        <dbReference type="ARBA" id="ARBA00023136"/>
    </source>
</evidence>
<name>A0A9P6QES9_9FUNG</name>
<dbReference type="Proteomes" id="UP000726737">
    <property type="component" value="Unassembled WGS sequence"/>
</dbReference>
<evidence type="ECO:0000313" key="8">
    <source>
        <dbReference type="Proteomes" id="UP000726737"/>
    </source>
</evidence>
<dbReference type="OrthoDB" id="19981at2759"/>
<keyword evidence="4 6" id="KW-1133">Transmembrane helix</keyword>
<feature type="transmembrane region" description="Helical" evidence="6">
    <location>
        <begin position="70"/>
        <end position="90"/>
    </location>
</feature>
<protein>
    <submittedName>
        <fullName evidence="7">Uncharacterized protein</fullName>
    </submittedName>
</protein>
<dbReference type="PANTHER" id="PTHR31394:SF1">
    <property type="entry name" value="TRANSMEMBRANE PROTEIN 199"/>
    <property type="match status" value="1"/>
</dbReference>
<dbReference type="GO" id="GO:0070072">
    <property type="term" value="P:vacuolar proton-transporting V-type ATPase complex assembly"/>
    <property type="evidence" value="ECO:0007669"/>
    <property type="project" value="InterPro"/>
</dbReference>
<dbReference type="Pfam" id="PF11712">
    <property type="entry name" value="Vma12"/>
    <property type="match status" value="1"/>
</dbReference>
<reference evidence="7" key="1">
    <citation type="journal article" date="2020" name="Fungal Divers.">
        <title>Resolving the Mortierellaceae phylogeny through synthesis of multi-gene phylogenetics and phylogenomics.</title>
        <authorList>
            <person name="Vandepol N."/>
            <person name="Liber J."/>
            <person name="Desiro A."/>
            <person name="Na H."/>
            <person name="Kennedy M."/>
            <person name="Barry K."/>
            <person name="Grigoriev I.V."/>
            <person name="Miller A.N."/>
            <person name="O'Donnell K."/>
            <person name="Stajich J.E."/>
            <person name="Bonito G."/>
        </authorList>
    </citation>
    <scope>NUCLEOTIDE SEQUENCE</scope>
    <source>
        <strain evidence="7">KOD948</strain>
    </source>
</reference>
<accession>A0A9P6QES9</accession>
<dbReference type="EMBL" id="JAAAJA010000061">
    <property type="protein sequence ID" value="KAG0263944.1"/>
    <property type="molecule type" value="Genomic_DNA"/>
</dbReference>